<dbReference type="Gene3D" id="3.30.1370.110">
    <property type="match status" value="1"/>
</dbReference>
<organism evidence="2 4">
    <name type="scientific">Legionella jamestowniensis</name>
    <dbReference type="NCBI Taxonomy" id="455"/>
    <lineage>
        <taxon>Bacteria</taxon>
        <taxon>Pseudomonadati</taxon>
        <taxon>Pseudomonadota</taxon>
        <taxon>Gammaproteobacteria</taxon>
        <taxon>Legionellales</taxon>
        <taxon>Legionellaceae</taxon>
        <taxon>Legionella</taxon>
    </lineage>
</organism>
<reference evidence="2 4" key="1">
    <citation type="submission" date="2015-11" db="EMBL/GenBank/DDBJ databases">
        <title>Genomic analysis of 38 Legionella species identifies large and diverse effector repertoires.</title>
        <authorList>
            <person name="Burstein D."/>
            <person name="Amaro F."/>
            <person name="Zusman T."/>
            <person name="Lifshitz Z."/>
            <person name="Cohen O."/>
            <person name="Gilbert J.A."/>
            <person name="Pupko T."/>
            <person name="Shuman H.A."/>
            <person name="Segal G."/>
        </authorList>
    </citation>
    <scope>NUCLEOTIDE SEQUENCE [LARGE SCALE GENOMIC DNA]</scope>
    <source>
        <strain evidence="2 4">JA-26-G1-E2</strain>
    </source>
</reference>
<dbReference type="OrthoDB" id="9808881at2"/>
<dbReference type="InterPro" id="IPR002625">
    <property type="entry name" value="Smr_dom"/>
</dbReference>
<evidence type="ECO:0000313" key="5">
    <source>
        <dbReference type="Proteomes" id="UP000093336"/>
    </source>
</evidence>
<gene>
    <name evidence="3" type="ORF">A8135_04795</name>
    <name evidence="2" type="ORF">Ljam_2785</name>
</gene>
<dbReference type="EMBL" id="LNYG01000013">
    <property type="protein sequence ID" value="KTD08590.1"/>
    <property type="molecule type" value="Genomic_DNA"/>
</dbReference>
<dbReference type="STRING" id="455.Ljam_2785"/>
<dbReference type="SMART" id="SM00463">
    <property type="entry name" value="SMR"/>
    <property type="match status" value="1"/>
</dbReference>
<evidence type="ECO:0000313" key="4">
    <source>
        <dbReference type="Proteomes" id="UP000054715"/>
    </source>
</evidence>
<dbReference type="Pfam" id="PF01713">
    <property type="entry name" value="Smr"/>
    <property type="match status" value="1"/>
</dbReference>
<name>A0A0W0UL00_9GAMM</name>
<dbReference type="RefSeq" id="WP_058450598.1">
    <property type="nucleotide sequence ID" value="NZ_CAAAJF010000001.1"/>
</dbReference>
<proteinExistence type="predicted"/>
<protein>
    <submittedName>
        <fullName evidence="2">DNA mismatch repair protein-like protein</fullName>
    </submittedName>
</protein>
<dbReference type="PROSITE" id="PS50828">
    <property type="entry name" value="SMR"/>
    <property type="match status" value="1"/>
</dbReference>
<dbReference type="PANTHER" id="PTHR35562">
    <property type="entry name" value="DNA ENDONUCLEASE SMRA-RELATED"/>
    <property type="match status" value="1"/>
</dbReference>
<dbReference type="SUPFAM" id="SSF160443">
    <property type="entry name" value="SMR domain-like"/>
    <property type="match status" value="1"/>
</dbReference>
<evidence type="ECO:0000313" key="3">
    <source>
        <dbReference type="EMBL" id="OCH96958.1"/>
    </source>
</evidence>
<dbReference type="InterPro" id="IPR036063">
    <property type="entry name" value="Smr_dom_sf"/>
</dbReference>
<dbReference type="AlphaFoldDB" id="A0A0W0UL00"/>
<dbReference type="PANTHER" id="PTHR35562:SF2">
    <property type="entry name" value="DNA ENDONUCLEASE SMRA-RELATED"/>
    <property type="match status" value="1"/>
</dbReference>
<keyword evidence="5" id="KW-1185">Reference proteome</keyword>
<dbReference type="EMBL" id="LYOZ01000052">
    <property type="protein sequence ID" value="OCH96958.1"/>
    <property type="molecule type" value="Genomic_DNA"/>
</dbReference>
<feature type="domain" description="Smr" evidence="1">
    <location>
        <begin position="98"/>
        <end position="178"/>
    </location>
</feature>
<evidence type="ECO:0000313" key="2">
    <source>
        <dbReference type="EMBL" id="KTD08590.1"/>
    </source>
</evidence>
<comment type="caution">
    <text evidence="2">The sequence shown here is derived from an EMBL/GenBank/DDBJ whole genome shotgun (WGS) entry which is preliminary data.</text>
</comment>
<dbReference type="Proteomes" id="UP000093336">
    <property type="component" value="Unassembled WGS sequence"/>
</dbReference>
<accession>A0A0W0UL00</accession>
<dbReference type="Proteomes" id="UP000054715">
    <property type="component" value="Unassembled WGS sequence"/>
</dbReference>
<evidence type="ECO:0000259" key="1">
    <source>
        <dbReference type="PROSITE" id="PS50828"/>
    </source>
</evidence>
<sequence>MSDDLLSEEDKALFRKMAGVVKPLQQNKKMNWIAEKPSASVSKPQELLPERKNHAIYLSDYYPEEVQAHTLLSYCSHSIPNKRLRELKQGEIRWESRLDLHGLRPEAAKETLINYILEQTLLTHRCVLIIHGKGSHNGEAPILKNLVNHWLRQFPQVLAFYSALGRDGGSGALYVLLKRQRER</sequence>
<reference evidence="3 5" key="2">
    <citation type="submission" date="2016-05" db="EMBL/GenBank/DDBJ databases">
        <authorList>
            <person name="Prochazka B."/>
            <person name="Indra A."/>
            <person name="Hasenberger P."/>
            <person name="Blaschitz M."/>
            <person name="Wagner L."/>
            <person name="Wewalka G."/>
            <person name="Sorschag S."/>
            <person name="Schmid D."/>
            <person name="Ruppitsch W."/>
        </authorList>
    </citation>
    <scope>NUCLEOTIDE SEQUENCE [LARGE SCALE GENOMIC DNA]</scope>
    <source>
        <strain evidence="3 5">974010_12</strain>
    </source>
</reference>
<dbReference type="PATRIC" id="fig|455.5.peg.2926"/>